<sequence>MPGECDLMRLTPQKEQELSSIILKRAELAQMTRQLKLGLSKVSSPKKSSRAPSSSSELNSGTLNRDSTSLQTVGAGGSLTTRLEAEQTDTKQTYSRDTDEESPLKKHKAMLVVGPQEPQAVTRRSSLKPLLPSTPRAAARRPSIKFPPFSTASYAGEPTSNNEEVGADLLIYLATSPYSSTKHLNHTGSPKVPMTPSYLSQHTASTDAVRLSHMKSQPSPFKHPVQFLNGAPSALLPQGPLHDLMDSPNLSLYMSPSPQKRKHSTSSILPTDSLLEHSTAPDTFRRPSTSQPLMSHLLRTPNFDMNDYVRNLFSPSPRVDSHTMHQTLPLDRKD</sequence>
<gene>
    <name evidence="2" type="ORF">AW171_hschr2114</name>
</gene>
<evidence type="ECO:0000313" key="2">
    <source>
        <dbReference type="EMBL" id="AMD18606.1"/>
    </source>
</evidence>
<accession>A0A125RDU3</accession>
<dbReference type="RefSeq" id="XP_017985602.1">
    <property type="nucleotide sequence ID" value="XM_018130302.1"/>
</dbReference>
<feature type="region of interest" description="Disordered" evidence="1">
    <location>
        <begin position="314"/>
        <end position="334"/>
    </location>
</feature>
<dbReference type="STRING" id="45286.A0A125RDU3"/>
<feature type="compositionally biased region" description="Basic and acidic residues" evidence="1">
    <location>
        <begin position="83"/>
        <end position="97"/>
    </location>
</feature>
<feature type="compositionally biased region" description="Polar residues" evidence="1">
    <location>
        <begin position="61"/>
        <end position="72"/>
    </location>
</feature>
<keyword evidence="3" id="KW-1185">Reference proteome</keyword>
<evidence type="ECO:0000256" key="1">
    <source>
        <dbReference type="SAM" id="MobiDB-lite"/>
    </source>
</evidence>
<dbReference type="EMBL" id="CP014242">
    <property type="protein sequence ID" value="AMD18606.1"/>
    <property type="molecule type" value="Genomic_DNA"/>
</dbReference>
<organism evidence="2 3">
    <name type="scientific">Eremothecium sinecaudum</name>
    <dbReference type="NCBI Taxonomy" id="45286"/>
    <lineage>
        <taxon>Eukaryota</taxon>
        <taxon>Fungi</taxon>
        <taxon>Dikarya</taxon>
        <taxon>Ascomycota</taxon>
        <taxon>Saccharomycotina</taxon>
        <taxon>Saccharomycetes</taxon>
        <taxon>Saccharomycetales</taxon>
        <taxon>Saccharomycetaceae</taxon>
        <taxon>Eremothecium</taxon>
    </lineage>
</organism>
<name>A0A125RDU3_9SACH</name>
<dbReference type="AlphaFoldDB" id="A0A125RDU3"/>
<dbReference type="Proteomes" id="UP000243052">
    <property type="component" value="Chromosome ii"/>
</dbReference>
<feature type="region of interest" description="Disordered" evidence="1">
    <location>
        <begin position="37"/>
        <end position="108"/>
    </location>
</feature>
<feature type="compositionally biased region" description="Low complexity" evidence="1">
    <location>
        <begin position="37"/>
        <end position="60"/>
    </location>
</feature>
<proteinExistence type="predicted"/>
<protein>
    <submittedName>
        <fullName evidence="2">HBL296Wp</fullName>
    </submittedName>
</protein>
<dbReference type="GeneID" id="28721595"/>
<reference evidence="2 3" key="1">
    <citation type="submission" date="2016-01" db="EMBL/GenBank/DDBJ databases">
        <title>Genome sequence of the yeast Holleya sinecauda.</title>
        <authorList>
            <person name="Dietrich F.S."/>
        </authorList>
    </citation>
    <scope>NUCLEOTIDE SEQUENCE [LARGE SCALE GENOMIC DNA]</scope>
    <source>
        <strain evidence="2 3">ATCC 58844</strain>
    </source>
</reference>
<evidence type="ECO:0000313" key="3">
    <source>
        <dbReference type="Proteomes" id="UP000243052"/>
    </source>
</evidence>
<dbReference type="OrthoDB" id="2163387at2759"/>
<feature type="region of interest" description="Disordered" evidence="1">
    <location>
        <begin position="255"/>
        <end position="293"/>
    </location>
</feature>